<name>A0ABV4AE42_9GAMM</name>
<accession>A0ABV4AE42</accession>
<evidence type="ECO:0000313" key="2">
    <source>
        <dbReference type="EMBL" id="MEY1660802.1"/>
    </source>
</evidence>
<reference evidence="2 3" key="1">
    <citation type="submission" date="2024-07" db="EMBL/GenBank/DDBJ databases">
        <authorList>
            <person name="Ren Q."/>
        </authorList>
    </citation>
    <scope>NUCLEOTIDE SEQUENCE [LARGE SCALE GENOMIC DNA]</scope>
    <source>
        <strain evidence="2 3">REN37</strain>
    </source>
</reference>
<evidence type="ECO:0000256" key="1">
    <source>
        <dbReference type="SAM" id="MobiDB-lite"/>
    </source>
</evidence>
<feature type="compositionally biased region" description="Acidic residues" evidence="1">
    <location>
        <begin position="39"/>
        <end position="50"/>
    </location>
</feature>
<gene>
    <name evidence="2" type="ORF">AB5I84_01410</name>
</gene>
<evidence type="ECO:0000313" key="3">
    <source>
        <dbReference type="Proteomes" id="UP001562065"/>
    </source>
</evidence>
<comment type="caution">
    <text evidence="2">The sequence shown here is derived from an EMBL/GenBank/DDBJ whole genome shotgun (WGS) entry which is preliminary data.</text>
</comment>
<keyword evidence="3" id="KW-1185">Reference proteome</keyword>
<dbReference type="EMBL" id="JBGCUO010000001">
    <property type="protein sequence ID" value="MEY1660802.1"/>
    <property type="molecule type" value="Genomic_DNA"/>
</dbReference>
<proteinExistence type="predicted"/>
<sequence>MGLAACGDPEPVPVAEPEIPDTVLRQPPPPQMDPADIPEPLEEPADESEL</sequence>
<feature type="region of interest" description="Disordered" evidence="1">
    <location>
        <begin position="1"/>
        <end position="50"/>
    </location>
</feature>
<organism evidence="2 3">
    <name type="scientific">Isoalcanivorax beigongshangi</name>
    <dbReference type="NCBI Taxonomy" id="3238810"/>
    <lineage>
        <taxon>Bacteria</taxon>
        <taxon>Pseudomonadati</taxon>
        <taxon>Pseudomonadota</taxon>
        <taxon>Gammaproteobacteria</taxon>
        <taxon>Oceanospirillales</taxon>
        <taxon>Alcanivoracaceae</taxon>
        <taxon>Isoalcanivorax</taxon>
    </lineage>
</organism>
<protein>
    <submittedName>
        <fullName evidence="2">Uncharacterized protein</fullName>
    </submittedName>
</protein>
<dbReference type="Proteomes" id="UP001562065">
    <property type="component" value="Unassembled WGS sequence"/>
</dbReference>
<dbReference type="RefSeq" id="WP_369454044.1">
    <property type="nucleotide sequence ID" value="NZ_JBGCUO010000001.1"/>
</dbReference>